<name>A0A3A5M807_9MICC</name>
<feature type="compositionally biased region" description="Low complexity" evidence="2">
    <location>
        <begin position="111"/>
        <end position="131"/>
    </location>
</feature>
<dbReference type="CDD" id="cd05829">
    <property type="entry name" value="Sortase_F"/>
    <property type="match status" value="1"/>
</dbReference>
<dbReference type="Pfam" id="PF04203">
    <property type="entry name" value="Sortase"/>
    <property type="match status" value="1"/>
</dbReference>
<feature type="region of interest" description="Disordered" evidence="2">
    <location>
        <begin position="84"/>
        <end position="134"/>
    </location>
</feature>
<dbReference type="InterPro" id="IPR005754">
    <property type="entry name" value="Sortase"/>
</dbReference>
<feature type="compositionally biased region" description="Pro residues" evidence="2">
    <location>
        <begin position="101"/>
        <end position="110"/>
    </location>
</feature>
<comment type="caution">
    <text evidence="3">The sequence shown here is derived from an EMBL/GenBank/DDBJ whole genome shotgun (WGS) entry which is preliminary data.</text>
</comment>
<evidence type="ECO:0000313" key="3">
    <source>
        <dbReference type="EMBL" id="RJT76207.1"/>
    </source>
</evidence>
<gene>
    <name evidence="3" type="ORF">D6T63_16525</name>
</gene>
<feature type="region of interest" description="Disordered" evidence="2">
    <location>
        <begin position="32"/>
        <end position="59"/>
    </location>
</feature>
<protein>
    <submittedName>
        <fullName evidence="3">Class F sortase</fullName>
    </submittedName>
</protein>
<organism evidence="3 4">
    <name type="scientific">Arthrobacter cheniae</name>
    <dbReference type="NCBI Taxonomy" id="1258888"/>
    <lineage>
        <taxon>Bacteria</taxon>
        <taxon>Bacillati</taxon>
        <taxon>Actinomycetota</taxon>
        <taxon>Actinomycetes</taxon>
        <taxon>Micrococcales</taxon>
        <taxon>Micrococcaceae</taxon>
        <taxon>Arthrobacter</taxon>
    </lineage>
</organism>
<evidence type="ECO:0000256" key="1">
    <source>
        <dbReference type="ARBA" id="ARBA00022801"/>
    </source>
</evidence>
<dbReference type="InterPro" id="IPR023365">
    <property type="entry name" value="Sortase_dom-sf"/>
</dbReference>
<reference evidence="3 4" key="1">
    <citation type="submission" date="2018-09" db="EMBL/GenBank/DDBJ databases">
        <title>Novel species of Arthrobacter.</title>
        <authorList>
            <person name="Liu Q."/>
            <person name="Xin Y.-H."/>
        </authorList>
    </citation>
    <scope>NUCLEOTIDE SEQUENCE [LARGE SCALE GENOMIC DNA]</scope>
    <source>
        <strain evidence="3 4">Hz2</strain>
    </source>
</reference>
<keyword evidence="1" id="KW-0378">Hydrolase</keyword>
<dbReference type="InterPro" id="IPR042001">
    <property type="entry name" value="Sortase_F"/>
</dbReference>
<dbReference type="Proteomes" id="UP000272560">
    <property type="component" value="Unassembled WGS sequence"/>
</dbReference>
<sequence length="301" mass="30582">MTTQQHSASAPSWSSCSAVQLPLPAGVPCGVRTSSSVGRRAAPPPHTHTAPPGRISTVQPGHASVSLAVLAALFLGGCAQGPGSLPAEQPSSAALTAAPDPAAPAAPDPVAPAAADPVAPAAADATPEPTVGASAGIAVGPVPVRPADAAWEPRDPSPVALDIAGTDISVRVLDVGIDDKNAMEIPDSFWEAGWYRYGPAPGAETGNAVMAAHVDSLTEVMPFAQLKDVGIGTIVTVGLEDGRSLTYRVSDVRNVPKATLNGSEIFKRDGDHQLKIITCGGDWLPEEGDYEDNVVLTALPL</sequence>
<keyword evidence="4" id="KW-1185">Reference proteome</keyword>
<evidence type="ECO:0000256" key="2">
    <source>
        <dbReference type="SAM" id="MobiDB-lite"/>
    </source>
</evidence>
<proteinExistence type="predicted"/>
<dbReference type="Gene3D" id="2.40.260.10">
    <property type="entry name" value="Sortase"/>
    <property type="match status" value="1"/>
</dbReference>
<accession>A0A3A5M807</accession>
<dbReference type="OrthoDB" id="525039at2"/>
<dbReference type="AlphaFoldDB" id="A0A3A5M807"/>
<evidence type="ECO:0000313" key="4">
    <source>
        <dbReference type="Proteomes" id="UP000272560"/>
    </source>
</evidence>
<dbReference type="GO" id="GO:0016787">
    <property type="term" value="F:hydrolase activity"/>
    <property type="evidence" value="ECO:0007669"/>
    <property type="project" value="UniProtKB-KW"/>
</dbReference>
<dbReference type="SUPFAM" id="SSF63817">
    <property type="entry name" value="Sortase"/>
    <property type="match status" value="1"/>
</dbReference>
<dbReference type="EMBL" id="QZVT01000012">
    <property type="protein sequence ID" value="RJT76207.1"/>
    <property type="molecule type" value="Genomic_DNA"/>
</dbReference>